<evidence type="ECO:0000313" key="1">
    <source>
        <dbReference type="EMBL" id="TDW66759.1"/>
    </source>
</evidence>
<dbReference type="RefSeq" id="WP_134108945.1">
    <property type="nucleotide sequence ID" value="NZ_SODP01000003.1"/>
</dbReference>
<name>A0A4V3GFH3_9ACTN</name>
<organism evidence="1 2">
    <name type="scientific">Kribbella pratensis</name>
    <dbReference type="NCBI Taxonomy" id="2512112"/>
    <lineage>
        <taxon>Bacteria</taxon>
        <taxon>Bacillati</taxon>
        <taxon>Actinomycetota</taxon>
        <taxon>Actinomycetes</taxon>
        <taxon>Propionibacteriales</taxon>
        <taxon>Kribbellaceae</taxon>
        <taxon>Kribbella</taxon>
    </lineage>
</organism>
<dbReference type="AlphaFoldDB" id="A0A4V3GFH3"/>
<dbReference type="OrthoDB" id="3796539at2"/>
<comment type="caution">
    <text evidence="1">The sequence shown here is derived from an EMBL/GenBank/DDBJ whole genome shotgun (WGS) entry which is preliminary data.</text>
</comment>
<reference evidence="1 2" key="1">
    <citation type="submission" date="2019-03" db="EMBL/GenBank/DDBJ databases">
        <title>Genomic Encyclopedia of Type Strains, Phase III (KMG-III): the genomes of soil and plant-associated and newly described type strains.</title>
        <authorList>
            <person name="Whitman W."/>
        </authorList>
    </citation>
    <scope>NUCLEOTIDE SEQUENCE [LARGE SCALE GENOMIC DNA]</scope>
    <source>
        <strain evidence="1 2">VKM Ac-2573</strain>
    </source>
</reference>
<protein>
    <recommendedName>
        <fullName evidence="3">Transcriptional activator</fullName>
    </recommendedName>
</protein>
<dbReference type="Proteomes" id="UP000295146">
    <property type="component" value="Unassembled WGS sequence"/>
</dbReference>
<dbReference type="EMBL" id="SODP01000003">
    <property type="protein sequence ID" value="TDW66759.1"/>
    <property type="molecule type" value="Genomic_DNA"/>
</dbReference>
<evidence type="ECO:0008006" key="3">
    <source>
        <dbReference type="Google" id="ProtNLM"/>
    </source>
</evidence>
<proteinExistence type="predicted"/>
<accession>A0A4V3GFH3</accession>
<evidence type="ECO:0000313" key="2">
    <source>
        <dbReference type="Proteomes" id="UP000295146"/>
    </source>
</evidence>
<gene>
    <name evidence="1" type="ORF">EV653_6791</name>
</gene>
<keyword evidence="2" id="KW-1185">Reference proteome</keyword>
<sequence length="69" mass="7490">MVRTANRPLLLALAEERLGRAALEAGDRQTGVPALERALDRLIALGATAPARRIQAVLERYAGDRRARA</sequence>